<name>W2L5M5_PHYNI</name>
<protein>
    <recommendedName>
        <fullName evidence="4">Ubiquitin-like protease family profile domain-containing protein</fullName>
    </recommendedName>
</protein>
<feature type="domain" description="Ubiquitin-like protease family profile" evidence="4">
    <location>
        <begin position="105"/>
        <end position="155"/>
    </location>
</feature>
<evidence type="ECO:0000259" key="4">
    <source>
        <dbReference type="Pfam" id="PF02902"/>
    </source>
</evidence>
<keyword evidence="2" id="KW-0645">Protease</keyword>
<dbReference type="AlphaFoldDB" id="W2L5M5"/>
<sequence>DVCRHGVLLCAWLNNEVRSLVDEPVAVSVVIDDFMKTRPNLVIPGFGFDITIADLFCIRGLPWLNDATMGAFCVFLITYKNNSTVTIPPAKKTPPKKPAKAEPVLVEQELQQVRNGLASRQFVLMPINLSGAHWVCLVVNGTSKKIKLIDSMGLKTIAAKTVAALPETCDKIIVNGPPPLQQDGDSCDVFACLLLWNSVSIEAPTDVSKSDVTKLRWEFRKRF</sequence>
<dbReference type="GO" id="GO:0008234">
    <property type="term" value="F:cysteine-type peptidase activity"/>
    <property type="evidence" value="ECO:0007669"/>
    <property type="project" value="InterPro"/>
</dbReference>
<dbReference type="VEuPathDB" id="FungiDB:PPTG_08268"/>
<dbReference type="SUPFAM" id="SSF54001">
    <property type="entry name" value="Cysteine proteinases"/>
    <property type="match status" value="1"/>
</dbReference>
<dbReference type="OrthoDB" id="1939479at2759"/>
<proteinExistence type="inferred from homology"/>
<organism evidence="5">
    <name type="scientific">Phytophthora nicotianae</name>
    <name type="common">Potato buckeye rot agent</name>
    <name type="synonym">Phytophthora parasitica</name>
    <dbReference type="NCBI Taxonomy" id="4792"/>
    <lineage>
        <taxon>Eukaryota</taxon>
        <taxon>Sar</taxon>
        <taxon>Stramenopiles</taxon>
        <taxon>Oomycota</taxon>
        <taxon>Peronosporomycetes</taxon>
        <taxon>Peronosporales</taxon>
        <taxon>Peronosporaceae</taxon>
        <taxon>Phytophthora</taxon>
    </lineage>
</organism>
<dbReference type="EMBL" id="KI679830">
    <property type="protein sequence ID" value="ETL92657.1"/>
    <property type="molecule type" value="Genomic_DNA"/>
</dbReference>
<dbReference type="Proteomes" id="UP000054423">
    <property type="component" value="Unassembled WGS sequence"/>
</dbReference>
<evidence type="ECO:0000256" key="3">
    <source>
        <dbReference type="ARBA" id="ARBA00022801"/>
    </source>
</evidence>
<evidence type="ECO:0000313" key="5">
    <source>
        <dbReference type="EMBL" id="ETL92657.1"/>
    </source>
</evidence>
<evidence type="ECO:0000256" key="1">
    <source>
        <dbReference type="ARBA" id="ARBA00005234"/>
    </source>
</evidence>
<feature type="non-terminal residue" evidence="5">
    <location>
        <position position="1"/>
    </location>
</feature>
<accession>W2L5M5</accession>
<dbReference type="GO" id="GO:0006508">
    <property type="term" value="P:proteolysis"/>
    <property type="evidence" value="ECO:0007669"/>
    <property type="project" value="UniProtKB-KW"/>
</dbReference>
<dbReference type="InterPro" id="IPR038765">
    <property type="entry name" value="Papain-like_cys_pep_sf"/>
</dbReference>
<dbReference type="InterPro" id="IPR003653">
    <property type="entry name" value="Peptidase_C48_C"/>
</dbReference>
<gene>
    <name evidence="5" type="ORF">L917_09080</name>
</gene>
<comment type="similarity">
    <text evidence="1">Belongs to the peptidase C48 family.</text>
</comment>
<dbReference type="Gene3D" id="3.40.395.10">
    <property type="entry name" value="Adenoviral Proteinase, Chain A"/>
    <property type="match status" value="1"/>
</dbReference>
<dbReference type="Pfam" id="PF02902">
    <property type="entry name" value="Peptidase_C48"/>
    <property type="match status" value="1"/>
</dbReference>
<evidence type="ECO:0000256" key="2">
    <source>
        <dbReference type="ARBA" id="ARBA00022670"/>
    </source>
</evidence>
<reference evidence="5" key="1">
    <citation type="submission" date="2013-11" db="EMBL/GenBank/DDBJ databases">
        <title>The Genome Sequence of Phytophthora parasitica CHvinca01.</title>
        <authorList>
            <consortium name="The Broad Institute Genomics Platform"/>
            <person name="Russ C."/>
            <person name="Tyler B."/>
            <person name="Panabieres F."/>
            <person name="Shan W."/>
            <person name="Tripathy S."/>
            <person name="Grunwald N."/>
            <person name="Machado M."/>
            <person name="Johnson C.S."/>
            <person name="Arredondo F."/>
            <person name="Hong C."/>
            <person name="Coffey M."/>
            <person name="Young S.K."/>
            <person name="Zeng Q."/>
            <person name="Gargeya S."/>
            <person name="Fitzgerald M."/>
            <person name="Abouelleil A."/>
            <person name="Alvarado L."/>
            <person name="Chapman S.B."/>
            <person name="Gainer-Dewar J."/>
            <person name="Goldberg J."/>
            <person name="Griggs A."/>
            <person name="Gujja S."/>
            <person name="Hansen M."/>
            <person name="Howarth C."/>
            <person name="Imamovic A."/>
            <person name="Ireland A."/>
            <person name="Larimer J."/>
            <person name="McCowan C."/>
            <person name="Murphy C."/>
            <person name="Pearson M."/>
            <person name="Poon T.W."/>
            <person name="Priest M."/>
            <person name="Roberts A."/>
            <person name="Saif S."/>
            <person name="Shea T."/>
            <person name="Sykes S."/>
            <person name="Wortman J."/>
            <person name="Nusbaum C."/>
            <person name="Birren B."/>
        </authorList>
    </citation>
    <scope>NUCLEOTIDE SEQUENCE [LARGE SCALE GENOMIC DNA]</scope>
    <source>
        <strain evidence="5">CHvinca01</strain>
    </source>
</reference>
<keyword evidence="3" id="KW-0378">Hydrolase</keyword>